<reference evidence="1 2" key="1">
    <citation type="submission" date="2018-11" db="EMBL/GenBank/DDBJ databases">
        <authorList>
            <consortium name="Pathogen Informatics"/>
        </authorList>
    </citation>
    <scope>NUCLEOTIDE SEQUENCE [LARGE SCALE GENOMIC DNA]</scope>
    <source>
        <strain>Denwood</strain>
        <strain evidence="2">Zambia</strain>
    </source>
</reference>
<keyword evidence="2" id="KW-1185">Reference proteome</keyword>
<evidence type="ECO:0000313" key="2">
    <source>
        <dbReference type="Proteomes" id="UP000269396"/>
    </source>
</evidence>
<protein>
    <submittedName>
        <fullName evidence="1">Uncharacterized protein</fullName>
    </submittedName>
</protein>
<name>A0A3P8G270_9TREM</name>
<dbReference type="AlphaFoldDB" id="A0A3P8G270"/>
<dbReference type="Proteomes" id="UP000269396">
    <property type="component" value="Unassembled WGS sequence"/>
</dbReference>
<gene>
    <name evidence="1" type="ORF">SMTD_LOCUS13930</name>
</gene>
<dbReference type="EMBL" id="UZAL01034063">
    <property type="protein sequence ID" value="VDP64624.1"/>
    <property type="molecule type" value="Genomic_DNA"/>
</dbReference>
<sequence>MVVGGSRQENPDPGFGLLGTLQQGVLVILKELVLPDGSDPVSLSFTAREVTTELSGPMMVGGSRQGALDPGFLLLGTRQQGVLVILKELMLPDGFDPMLLSFTVRDVTTELSGQRSTSYRTET</sequence>
<accession>A0A3P8G270</accession>
<proteinExistence type="predicted"/>
<organism evidence="1 2">
    <name type="scientific">Schistosoma mattheei</name>
    <dbReference type="NCBI Taxonomy" id="31246"/>
    <lineage>
        <taxon>Eukaryota</taxon>
        <taxon>Metazoa</taxon>
        <taxon>Spiralia</taxon>
        <taxon>Lophotrochozoa</taxon>
        <taxon>Platyhelminthes</taxon>
        <taxon>Trematoda</taxon>
        <taxon>Digenea</taxon>
        <taxon>Strigeidida</taxon>
        <taxon>Schistosomatoidea</taxon>
        <taxon>Schistosomatidae</taxon>
        <taxon>Schistosoma</taxon>
    </lineage>
</organism>
<evidence type="ECO:0000313" key="1">
    <source>
        <dbReference type="EMBL" id="VDP64624.1"/>
    </source>
</evidence>